<dbReference type="InterPro" id="IPR052897">
    <property type="entry name" value="Sec-Metab_Biosynth_Hydrolase"/>
</dbReference>
<dbReference type="PANTHER" id="PTHR37017">
    <property type="entry name" value="AB HYDROLASE-1 DOMAIN-CONTAINING PROTEIN-RELATED"/>
    <property type="match status" value="1"/>
</dbReference>
<dbReference type="GO" id="GO:0003824">
    <property type="term" value="F:catalytic activity"/>
    <property type="evidence" value="ECO:0007669"/>
    <property type="project" value="UniProtKB-ARBA"/>
</dbReference>
<feature type="domain" description="AB hydrolase-1" evidence="1">
    <location>
        <begin position="6"/>
        <end position="209"/>
    </location>
</feature>
<dbReference type="Proteomes" id="UP000239415">
    <property type="component" value="Unassembled WGS sequence"/>
</dbReference>
<dbReference type="EMBL" id="PVMZ01000048">
    <property type="protein sequence ID" value="PRX04371.1"/>
    <property type="molecule type" value="Genomic_DNA"/>
</dbReference>
<dbReference type="RefSeq" id="WP_106331155.1">
    <property type="nucleotide sequence ID" value="NZ_BOMO01000193.1"/>
</dbReference>
<accession>A0A2T0JA13</accession>
<dbReference type="PANTHER" id="PTHR37017:SF11">
    <property type="entry name" value="ESTERASE_LIPASE_THIOESTERASE DOMAIN-CONTAINING PROTEIN"/>
    <property type="match status" value="1"/>
</dbReference>
<proteinExistence type="predicted"/>
<name>A0A2T0JA13_9ACTN</name>
<evidence type="ECO:0000313" key="2">
    <source>
        <dbReference type="EMBL" id="PRX04371.1"/>
    </source>
</evidence>
<dbReference type="Gene3D" id="3.40.50.1820">
    <property type="entry name" value="alpha/beta hydrolase"/>
    <property type="match status" value="1"/>
</dbReference>
<dbReference type="Pfam" id="PF12697">
    <property type="entry name" value="Abhydrolase_6"/>
    <property type="match status" value="1"/>
</dbReference>
<dbReference type="InterPro" id="IPR000073">
    <property type="entry name" value="AB_hydrolase_1"/>
</dbReference>
<dbReference type="AlphaFoldDB" id="A0A2T0JA13"/>
<dbReference type="InterPro" id="IPR029058">
    <property type="entry name" value="AB_hydrolase_fold"/>
</dbReference>
<organism evidence="2 3">
    <name type="scientific">Actinoplanes italicus</name>
    <dbReference type="NCBI Taxonomy" id="113567"/>
    <lineage>
        <taxon>Bacteria</taxon>
        <taxon>Bacillati</taxon>
        <taxon>Actinomycetota</taxon>
        <taxon>Actinomycetes</taxon>
        <taxon>Micromonosporales</taxon>
        <taxon>Micromonosporaceae</taxon>
        <taxon>Actinoplanes</taxon>
    </lineage>
</organism>
<gene>
    <name evidence="2" type="ORF">CLV67_1485</name>
</gene>
<sequence length="219" mass="23666">MATFALIHGAGDVGWYWHLVEAELRARGHDTVAPDLPCDDDTAGLPEYADAVVAAIGDRADTIVVGQSLGGFTAPLVCDRVPVKMLVLVAPMIPAPGEAVTGYWARTAYDQEPSGKYDDTIALFYQDVPPELAAEAVKRGRPQSEARLGEPAPLSAWPSVPTKVLICRDDRLFPPAYLRRVARERLGIVPDEIDGGHTPALSRPRELADRLEAYAREAG</sequence>
<evidence type="ECO:0000259" key="1">
    <source>
        <dbReference type="Pfam" id="PF12697"/>
    </source>
</evidence>
<evidence type="ECO:0000313" key="3">
    <source>
        <dbReference type="Proteomes" id="UP000239415"/>
    </source>
</evidence>
<keyword evidence="3" id="KW-1185">Reference proteome</keyword>
<protein>
    <submittedName>
        <fullName evidence="2">Pimeloyl-ACP methyl ester carboxylesterase</fullName>
    </submittedName>
</protein>
<comment type="caution">
    <text evidence="2">The sequence shown here is derived from an EMBL/GenBank/DDBJ whole genome shotgun (WGS) entry which is preliminary data.</text>
</comment>
<dbReference type="OrthoDB" id="9773549at2"/>
<dbReference type="SUPFAM" id="SSF53474">
    <property type="entry name" value="alpha/beta-Hydrolases"/>
    <property type="match status" value="1"/>
</dbReference>
<reference evidence="2 3" key="1">
    <citation type="submission" date="2018-03" db="EMBL/GenBank/DDBJ databases">
        <title>Genomic Encyclopedia of Archaeal and Bacterial Type Strains, Phase II (KMG-II): from individual species to whole genera.</title>
        <authorList>
            <person name="Goeker M."/>
        </authorList>
    </citation>
    <scope>NUCLEOTIDE SEQUENCE [LARGE SCALE GENOMIC DNA]</scope>
    <source>
        <strain evidence="2 3">DSM 43146</strain>
    </source>
</reference>